<name>A0A9Q9AQB8_9PEZI</name>
<accession>A0A9Q9AQB8</accession>
<sequence length="275" mass="28359">MHNKNLILACLATAICAVSGQGLSNDDIPPECRSICQPVVDTERRCDNQFDDDGDDNVNQPGVPSNQQYRDCVCQDQNASQALAQCNECTARYPNFFIDNDNDNDDGPGPDVDDNEIAQWARICGLPVQNNGTNGTTGTLTAAPSSLPTSLTTSMRTVTQTFDCDSPPDNDTDDILDDVNDTPDNNENDPQCTRTTVVPVVGIATGTAGPITSGATSTPTGVSVSYTTSTGTDSAGNAATFTSAVASLTGAAALPTAAAGYFGAGAAALLAAFAM</sequence>
<protein>
    <submittedName>
        <fullName evidence="2">Uncharacterized protein</fullName>
    </submittedName>
</protein>
<reference evidence="2" key="1">
    <citation type="submission" date="2022-06" db="EMBL/GenBank/DDBJ databases">
        <title>Complete genome sequences of two strains of the flax pathogen Septoria linicola.</title>
        <authorList>
            <person name="Lapalu N."/>
            <person name="Simon A."/>
            <person name="Demenou B."/>
            <person name="Paumier D."/>
            <person name="Guillot M.-P."/>
            <person name="Gout L."/>
            <person name="Valade R."/>
        </authorList>
    </citation>
    <scope>NUCLEOTIDE SEQUENCE</scope>
    <source>
        <strain evidence="2">SE15195</strain>
    </source>
</reference>
<proteinExistence type="predicted"/>
<feature type="chain" id="PRO_5040502921" evidence="1">
    <location>
        <begin position="21"/>
        <end position="275"/>
    </location>
</feature>
<feature type="signal peptide" evidence="1">
    <location>
        <begin position="1"/>
        <end position="20"/>
    </location>
</feature>
<dbReference type="AlphaFoldDB" id="A0A9Q9AQB8"/>
<dbReference type="OrthoDB" id="4843554at2759"/>
<evidence type="ECO:0000313" key="3">
    <source>
        <dbReference type="Proteomes" id="UP001056384"/>
    </source>
</evidence>
<evidence type="ECO:0000313" key="2">
    <source>
        <dbReference type="EMBL" id="USW51158.1"/>
    </source>
</evidence>
<keyword evidence="3" id="KW-1185">Reference proteome</keyword>
<dbReference type="Proteomes" id="UP001056384">
    <property type="component" value="Chromosome 3"/>
</dbReference>
<dbReference type="EMBL" id="CP099420">
    <property type="protein sequence ID" value="USW51158.1"/>
    <property type="molecule type" value="Genomic_DNA"/>
</dbReference>
<organism evidence="2 3">
    <name type="scientific">Septoria linicola</name>
    <dbReference type="NCBI Taxonomy" id="215465"/>
    <lineage>
        <taxon>Eukaryota</taxon>
        <taxon>Fungi</taxon>
        <taxon>Dikarya</taxon>
        <taxon>Ascomycota</taxon>
        <taxon>Pezizomycotina</taxon>
        <taxon>Dothideomycetes</taxon>
        <taxon>Dothideomycetidae</taxon>
        <taxon>Mycosphaerellales</taxon>
        <taxon>Mycosphaerellaceae</taxon>
        <taxon>Septoria</taxon>
    </lineage>
</organism>
<gene>
    <name evidence="2" type="ORF">Slin15195_G044770</name>
</gene>
<evidence type="ECO:0000256" key="1">
    <source>
        <dbReference type="SAM" id="SignalP"/>
    </source>
</evidence>
<keyword evidence="1" id="KW-0732">Signal</keyword>